<dbReference type="InterPro" id="IPR000408">
    <property type="entry name" value="Reg_chr_condens"/>
</dbReference>
<keyword evidence="4" id="KW-0472">Membrane</keyword>
<keyword evidence="7" id="KW-1185">Reference proteome</keyword>
<evidence type="ECO:0000256" key="3">
    <source>
        <dbReference type="ARBA" id="ARBA00022989"/>
    </source>
</evidence>
<dbReference type="RefSeq" id="WP_175278343.1">
    <property type="nucleotide sequence ID" value="NZ_CP054836.1"/>
</dbReference>
<dbReference type="NCBIfam" id="TIGR01352">
    <property type="entry name" value="tonB_Cterm"/>
    <property type="match status" value="1"/>
</dbReference>
<dbReference type="SUPFAM" id="SSF74653">
    <property type="entry name" value="TolA/TonB C-terminal domain"/>
    <property type="match status" value="1"/>
</dbReference>
<feature type="compositionally biased region" description="Polar residues" evidence="5">
    <location>
        <begin position="248"/>
        <end position="263"/>
    </location>
</feature>
<accession>A0A6N1VLZ7</accession>
<protein>
    <submittedName>
        <fullName evidence="6">TonB family protein</fullName>
    </submittedName>
</protein>
<evidence type="ECO:0000256" key="2">
    <source>
        <dbReference type="ARBA" id="ARBA00022692"/>
    </source>
</evidence>
<proteinExistence type="predicted"/>
<evidence type="ECO:0000256" key="4">
    <source>
        <dbReference type="ARBA" id="ARBA00023136"/>
    </source>
</evidence>
<reference evidence="6 7" key="1">
    <citation type="submission" date="2020-06" db="EMBL/GenBank/DDBJ databases">
        <title>Oricola thermophila sp. nov. isolated from a tidal sediments.</title>
        <authorList>
            <person name="Kwon K.K."/>
            <person name="Yang S.-H."/>
            <person name="Park M.-J."/>
        </authorList>
    </citation>
    <scope>NUCLEOTIDE SEQUENCE [LARGE SCALE GENOMIC DNA]</scope>
    <source>
        <strain evidence="6 7">MEBiC13590</strain>
    </source>
</reference>
<keyword evidence="3" id="KW-1133">Transmembrane helix</keyword>
<evidence type="ECO:0000313" key="7">
    <source>
        <dbReference type="Proteomes" id="UP000509367"/>
    </source>
</evidence>
<dbReference type="InterPro" id="IPR006260">
    <property type="entry name" value="TonB/TolA_C"/>
</dbReference>
<dbReference type="Pfam" id="PF13103">
    <property type="entry name" value="TonB_2"/>
    <property type="match status" value="1"/>
</dbReference>
<sequence length="354" mass="37988">MRVGLVTSGLLHAVALTWGMLTLSAPESFDVADVESLPVELVSIAELTQIQKGAEEAPKDGPAAPTPTEKPTVDPEAENIGDKERDQAAPETEEQKPVEVDQATLPKPSDAPTPETPPREEPVPDQVEQAEPEPVPTTEVAALPTPPQEVQADPVKDAIEKAEPLPEEIQPESRIPEQVPVPALRPERPTAQTARTDQRRENEPQQRAETPPPAPESDSTEDEVAALLNQEQASGGGAQRSRDPASLGGQSNTGGSELTQSEMDALRSQIQACWNPPAAIGAGDLRVSVRFRLDPSGMVEGAPTITQSSGNRAADESARRAILICGQRGYKLPAEKYDAWRDVVVNFDPSEMFR</sequence>
<dbReference type="EMBL" id="CP054836">
    <property type="protein sequence ID" value="QKV20452.1"/>
    <property type="molecule type" value="Genomic_DNA"/>
</dbReference>
<feature type="region of interest" description="Disordered" evidence="5">
    <location>
        <begin position="52"/>
        <end position="263"/>
    </location>
</feature>
<keyword evidence="2" id="KW-0812">Transmembrane</keyword>
<dbReference type="AlphaFoldDB" id="A0A6N1VLZ7"/>
<feature type="compositionally biased region" description="Basic and acidic residues" evidence="5">
    <location>
        <begin position="196"/>
        <end position="206"/>
    </location>
</feature>
<evidence type="ECO:0000313" key="6">
    <source>
        <dbReference type="EMBL" id="QKV20452.1"/>
    </source>
</evidence>
<feature type="compositionally biased region" description="Basic and acidic residues" evidence="5">
    <location>
        <begin position="80"/>
        <end position="99"/>
    </location>
</feature>
<name>A0A6N1VLZ7_9HYPH</name>
<comment type="subcellular location">
    <subcellularLocation>
        <location evidence="1">Membrane</location>
        <topology evidence="1">Single-pass membrane protein</topology>
    </subcellularLocation>
</comment>
<dbReference type="Proteomes" id="UP000509367">
    <property type="component" value="Chromosome"/>
</dbReference>
<feature type="compositionally biased region" description="Basic and acidic residues" evidence="5">
    <location>
        <begin position="154"/>
        <end position="164"/>
    </location>
</feature>
<dbReference type="PROSITE" id="PS00626">
    <property type="entry name" value="RCC1_2"/>
    <property type="match status" value="1"/>
</dbReference>
<dbReference type="Gene3D" id="3.30.1150.10">
    <property type="match status" value="1"/>
</dbReference>
<gene>
    <name evidence="6" type="ORF">HTY61_19355</name>
</gene>
<dbReference type="GO" id="GO:0016020">
    <property type="term" value="C:membrane"/>
    <property type="evidence" value="ECO:0007669"/>
    <property type="project" value="UniProtKB-SubCell"/>
</dbReference>
<evidence type="ECO:0000256" key="5">
    <source>
        <dbReference type="SAM" id="MobiDB-lite"/>
    </source>
</evidence>
<organism evidence="6 7">
    <name type="scientific">Oricola thermophila</name>
    <dbReference type="NCBI Taxonomy" id="2742145"/>
    <lineage>
        <taxon>Bacteria</taxon>
        <taxon>Pseudomonadati</taxon>
        <taxon>Pseudomonadota</taxon>
        <taxon>Alphaproteobacteria</taxon>
        <taxon>Hyphomicrobiales</taxon>
        <taxon>Ahrensiaceae</taxon>
        <taxon>Oricola</taxon>
    </lineage>
</organism>
<dbReference type="KEGG" id="orm:HTY61_19355"/>
<evidence type="ECO:0000256" key="1">
    <source>
        <dbReference type="ARBA" id="ARBA00004167"/>
    </source>
</evidence>